<keyword evidence="20 24" id="KW-0186">Copper</keyword>
<keyword evidence="18 25" id="KW-1133">Transmembrane helix</keyword>
<evidence type="ECO:0000313" key="27">
    <source>
        <dbReference type="EMBL" id="AEG67043.1"/>
    </source>
</evidence>
<feature type="transmembrane region" description="Helical" evidence="25">
    <location>
        <begin position="303"/>
        <end position="324"/>
    </location>
</feature>
<feature type="transmembrane region" description="Helical" evidence="25">
    <location>
        <begin position="106"/>
        <end position="128"/>
    </location>
</feature>
<dbReference type="GO" id="GO:0005743">
    <property type="term" value="C:mitochondrial inner membrane"/>
    <property type="evidence" value="ECO:0007669"/>
    <property type="project" value="UniProtKB-SubCell"/>
</dbReference>
<dbReference type="PRINTS" id="PR01165">
    <property type="entry name" value="CYCOXIDASEI"/>
</dbReference>
<comment type="cofactor">
    <cofactor evidence="1">
        <name>Cu cation</name>
        <dbReference type="ChEBI" id="CHEBI:23378"/>
    </cofactor>
</comment>
<evidence type="ECO:0000256" key="25">
    <source>
        <dbReference type="SAM" id="Phobius"/>
    </source>
</evidence>
<dbReference type="CDD" id="cd01663">
    <property type="entry name" value="Cyt_c_Oxidase_I"/>
    <property type="match status" value="1"/>
</dbReference>
<evidence type="ECO:0000256" key="4">
    <source>
        <dbReference type="ARBA" id="ARBA00004673"/>
    </source>
</evidence>
<evidence type="ECO:0000256" key="21">
    <source>
        <dbReference type="ARBA" id="ARBA00023128"/>
    </source>
</evidence>
<evidence type="ECO:0000256" key="9">
    <source>
        <dbReference type="ARBA" id="ARBA00022448"/>
    </source>
</evidence>
<keyword evidence="9 24" id="KW-0813">Transport</keyword>
<dbReference type="Gene3D" id="1.20.210.10">
    <property type="entry name" value="Cytochrome c oxidase-like, subunit I domain"/>
    <property type="match status" value="1"/>
</dbReference>
<geneLocation type="mitochondrion" evidence="27"/>
<evidence type="ECO:0000256" key="11">
    <source>
        <dbReference type="ARBA" id="ARBA00022660"/>
    </source>
</evidence>
<dbReference type="InterPro" id="IPR023615">
    <property type="entry name" value="Cyt_c_Oxase_su1_BS"/>
</dbReference>
<dbReference type="FunFam" id="1.20.210.10:FF:000001">
    <property type="entry name" value="Cytochrome c oxidase subunit 1"/>
    <property type="match status" value="1"/>
</dbReference>
<evidence type="ECO:0000259" key="26">
    <source>
        <dbReference type="PROSITE" id="PS50855"/>
    </source>
</evidence>
<dbReference type="EC" id="7.1.1.9" evidence="7 24"/>
<keyword evidence="13 24" id="KW-0479">Metal-binding</keyword>
<dbReference type="UniPathway" id="UPA00705"/>
<dbReference type="PROSITE" id="PS00077">
    <property type="entry name" value="COX1_CUB"/>
    <property type="match status" value="1"/>
</dbReference>
<comment type="cofactor">
    <cofactor evidence="2">
        <name>heme</name>
        <dbReference type="ChEBI" id="CHEBI:30413"/>
    </cofactor>
</comment>
<evidence type="ECO:0000256" key="1">
    <source>
        <dbReference type="ARBA" id="ARBA00001935"/>
    </source>
</evidence>
<dbReference type="InterPro" id="IPR036927">
    <property type="entry name" value="Cyt_c_oxase-like_su1_sf"/>
</dbReference>
<evidence type="ECO:0000256" key="24">
    <source>
        <dbReference type="RuleBase" id="RU000369"/>
    </source>
</evidence>
<evidence type="ECO:0000256" key="16">
    <source>
        <dbReference type="ARBA" id="ARBA00022967"/>
    </source>
</evidence>
<dbReference type="GO" id="GO:0020037">
    <property type="term" value="F:heme binding"/>
    <property type="evidence" value="ECO:0007669"/>
    <property type="project" value="InterPro"/>
</dbReference>
<evidence type="ECO:0000256" key="22">
    <source>
        <dbReference type="ARBA" id="ARBA00023136"/>
    </source>
</evidence>
<dbReference type="GO" id="GO:0046872">
    <property type="term" value="F:metal ion binding"/>
    <property type="evidence" value="ECO:0007669"/>
    <property type="project" value="UniProtKB-KW"/>
</dbReference>
<organism evidence="27">
    <name type="scientific">Ceratosolen solmsi</name>
    <dbReference type="NCBI Taxonomy" id="142686"/>
    <lineage>
        <taxon>Eukaryota</taxon>
        <taxon>Metazoa</taxon>
        <taxon>Ecdysozoa</taxon>
        <taxon>Arthropoda</taxon>
        <taxon>Hexapoda</taxon>
        <taxon>Insecta</taxon>
        <taxon>Pterygota</taxon>
        <taxon>Neoptera</taxon>
        <taxon>Endopterygota</taxon>
        <taxon>Hymenoptera</taxon>
        <taxon>Apocrita</taxon>
        <taxon>Proctotrupomorpha</taxon>
        <taxon>Chalcidoidea</taxon>
        <taxon>Agaonidae</taxon>
        <taxon>Agaoninae</taxon>
        <taxon>Ceratosolen</taxon>
    </lineage>
</organism>
<feature type="transmembrane region" description="Helical" evidence="25">
    <location>
        <begin position="183"/>
        <end position="211"/>
    </location>
</feature>
<feature type="domain" description="Cytochrome oxidase subunit I profile" evidence="26">
    <location>
        <begin position="8"/>
        <end position="511"/>
    </location>
</feature>
<feature type="transmembrane region" description="Helical" evidence="25">
    <location>
        <begin position="412"/>
        <end position="433"/>
    </location>
</feature>
<evidence type="ECO:0000256" key="23">
    <source>
        <dbReference type="ARBA" id="ARBA00049512"/>
    </source>
</evidence>
<evidence type="ECO:0000256" key="3">
    <source>
        <dbReference type="ARBA" id="ARBA00004448"/>
    </source>
</evidence>
<dbReference type="EMBL" id="JF816396">
    <property type="protein sequence ID" value="AEG67043.1"/>
    <property type="molecule type" value="Genomic_DNA"/>
</dbReference>
<feature type="transmembrane region" description="Helical" evidence="25">
    <location>
        <begin position="148"/>
        <end position="171"/>
    </location>
</feature>
<evidence type="ECO:0000256" key="17">
    <source>
        <dbReference type="ARBA" id="ARBA00022982"/>
    </source>
</evidence>
<dbReference type="PROSITE" id="PS50855">
    <property type="entry name" value="COX1"/>
    <property type="match status" value="1"/>
</dbReference>
<keyword evidence="14 24" id="KW-0999">Mitochondrion inner membrane</keyword>
<evidence type="ECO:0000256" key="8">
    <source>
        <dbReference type="ARBA" id="ARBA00015947"/>
    </source>
</evidence>
<keyword evidence="19 24" id="KW-0408">Iron</keyword>
<feature type="transmembrane region" description="Helical" evidence="25">
    <location>
        <begin position="453"/>
        <end position="477"/>
    </location>
</feature>
<evidence type="ECO:0000256" key="2">
    <source>
        <dbReference type="ARBA" id="ARBA00001971"/>
    </source>
</evidence>
<evidence type="ECO:0000256" key="20">
    <source>
        <dbReference type="ARBA" id="ARBA00023008"/>
    </source>
</evidence>
<feature type="transmembrane region" description="Helical" evidence="25">
    <location>
        <begin position="20"/>
        <end position="43"/>
    </location>
</feature>
<dbReference type="InterPro" id="IPR023616">
    <property type="entry name" value="Cyt_c_oxase-like_su1_dom"/>
</dbReference>
<keyword evidence="17 24" id="KW-0249">Electron transport</keyword>
<dbReference type="GO" id="GO:0006123">
    <property type="term" value="P:mitochondrial electron transport, cytochrome c to oxygen"/>
    <property type="evidence" value="ECO:0007669"/>
    <property type="project" value="TreeGrafter"/>
</dbReference>
<evidence type="ECO:0000256" key="15">
    <source>
        <dbReference type="ARBA" id="ARBA00022842"/>
    </source>
</evidence>
<comment type="subunit">
    <text evidence="6">Component of the cytochrome c oxidase (complex IV, CIV), a multisubunit enzyme composed of a catalytic core of 3 subunits and several supernumerary subunits. The complex exists as a monomer or a dimer and forms supercomplexes (SCs) in the inner mitochondrial membrane with ubiquinol-cytochrome c oxidoreductase (cytochrome b-c1 complex, complex III, CIII).</text>
</comment>
<evidence type="ECO:0000256" key="19">
    <source>
        <dbReference type="ARBA" id="ARBA00023004"/>
    </source>
</evidence>
<feature type="transmembrane region" description="Helical" evidence="25">
    <location>
        <begin position="336"/>
        <end position="357"/>
    </location>
</feature>
<comment type="pathway">
    <text evidence="4 24">Energy metabolism; oxidative phosphorylation.</text>
</comment>
<evidence type="ECO:0000256" key="5">
    <source>
        <dbReference type="ARBA" id="ARBA00009578"/>
    </source>
</evidence>
<dbReference type="PANTHER" id="PTHR10422">
    <property type="entry name" value="CYTOCHROME C OXIDASE SUBUNIT 1"/>
    <property type="match status" value="1"/>
</dbReference>
<gene>
    <name evidence="27" type="primary">COX1</name>
</gene>
<dbReference type="InterPro" id="IPR000883">
    <property type="entry name" value="Cyt_C_Oxase_1"/>
</dbReference>
<comment type="subcellular location">
    <subcellularLocation>
        <location evidence="3 24">Mitochondrion inner membrane</location>
        <topology evidence="3 24">Multi-pass membrane protein</topology>
    </subcellularLocation>
</comment>
<dbReference type="Pfam" id="PF00115">
    <property type="entry name" value="COX1"/>
    <property type="match status" value="1"/>
</dbReference>
<feature type="transmembrane region" description="Helical" evidence="25">
    <location>
        <begin position="243"/>
        <end position="260"/>
    </location>
</feature>
<evidence type="ECO:0000256" key="6">
    <source>
        <dbReference type="ARBA" id="ARBA00011164"/>
    </source>
</evidence>
<feature type="transmembrane region" description="Helical" evidence="25">
    <location>
        <begin position="377"/>
        <end position="400"/>
    </location>
</feature>
<comment type="similarity">
    <text evidence="5 24">Belongs to the heme-copper respiratory oxidase family.</text>
</comment>
<dbReference type="GO" id="GO:0045277">
    <property type="term" value="C:respiratory chain complex IV"/>
    <property type="evidence" value="ECO:0007669"/>
    <property type="project" value="InterPro"/>
</dbReference>
<keyword evidence="11 24" id="KW-0679">Respiratory chain</keyword>
<dbReference type="InterPro" id="IPR033944">
    <property type="entry name" value="Cyt_c_oxase_su1_dom"/>
</dbReference>
<evidence type="ECO:0000256" key="13">
    <source>
        <dbReference type="ARBA" id="ARBA00022723"/>
    </source>
</evidence>
<name>I1SVF7_9HYME</name>
<comment type="function">
    <text evidence="24">Component of the cytochrome c oxidase, the last enzyme in the mitochondrial electron transport chain which drives oxidative phosphorylation. The respiratory chain contains 3 multisubunit complexes succinate dehydrogenase (complex II, CII), ubiquinol-cytochrome c oxidoreductase (cytochrome b-c1 complex, complex III, CIII) and cytochrome c oxidase (complex IV, CIV), that cooperate to transfer electrons derived from NADH and succinate to molecular oxygen, creating an electrochemical gradient over the inner membrane that drives transmembrane transport and the ATP synthase. Cytochrome c oxidase is the component of the respiratory chain that catalyzes the reduction of oxygen to water. Electrons originating from reduced cytochrome c in the intermembrane space (IMS) are transferred via the dinuclear copper A center (CU(A)) of subunit 2 and heme A of subunit 1 to the active site in subunit 1, a binuclear center (BNC) formed by heme A3 and copper B (CU(B)). The BNC reduces molecular oxygen to 2 water molecules using 4 electrons from cytochrome c in the IMS and 4 protons from the mitochondrial matrix.</text>
</comment>
<proteinExistence type="inferred from homology"/>
<evidence type="ECO:0000256" key="10">
    <source>
        <dbReference type="ARBA" id="ARBA00022617"/>
    </source>
</evidence>
<feature type="transmembrane region" description="Helical" evidence="25">
    <location>
        <begin position="63"/>
        <end position="85"/>
    </location>
</feature>
<evidence type="ECO:0000256" key="18">
    <source>
        <dbReference type="ARBA" id="ARBA00022989"/>
    </source>
</evidence>
<dbReference type="GO" id="GO:0015990">
    <property type="term" value="P:electron transport coupled proton transport"/>
    <property type="evidence" value="ECO:0007669"/>
    <property type="project" value="TreeGrafter"/>
</dbReference>
<keyword evidence="10 24" id="KW-0349">Heme</keyword>
<evidence type="ECO:0000256" key="12">
    <source>
        <dbReference type="ARBA" id="ARBA00022692"/>
    </source>
</evidence>
<keyword evidence="22 24" id="KW-0472">Membrane</keyword>
<feature type="transmembrane region" description="Helical" evidence="25">
    <location>
        <begin position="267"/>
        <end position="291"/>
    </location>
</feature>
<reference evidence="27" key="1">
    <citation type="submission" date="2011-04" db="EMBL/GenBank/DDBJ databases">
        <title>Extreme intra-specific mitochondrial DNA divergence associated with Wolbachia infection in the fig wasp Ceratosolen solmsi (Hymenoptera: Agaonidae): a recent infection event and speciation impetus?</title>
        <authorList>
            <person name="Xiao J.-H."/>
            <person name="Wang N.-X."/>
            <person name="Huang D.-W."/>
        </authorList>
    </citation>
    <scope>NUCLEOTIDE SEQUENCE</scope>
    <source>
        <strain evidence="27">CeraIn-1</strain>
    </source>
</reference>
<comment type="catalytic activity">
    <reaction evidence="23">
        <text>4 Fe(II)-[cytochrome c] + O2 + 8 H(+)(in) = 4 Fe(III)-[cytochrome c] + 2 H2O + 4 H(+)(out)</text>
        <dbReference type="Rhea" id="RHEA:11436"/>
        <dbReference type="Rhea" id="RHEA-COMP:10350"/>
        <dbReference type="Rhea" id="RHEA-COMP:14399"/>
        <dbReference type="ChEBI" id="CHEBI:15377"/>
        <dbReference type="ChEBI" id="CHEBI:15378"/>
        <dbReference type="ChEBI" id="CHEBI:15379"/>
        <dbReference type="ChEBI" id="CHEBI:29033"/>
        <dbReference type="ChEBI" id="CHEBI:29034"/>
        <dbReference type="EC" id="7.1.1.9"/>
    </reaction>
    <physiologicalReaction direction="left-to-right" evidence="23">
        <dbReference type="Rhea" id="RHEA:11437"/>
    </physiologicalReaction>
</comment>
<evidence type="ECO:0000256" key="14">
    <source>
        <dbReference type="ARBA" id="ARBA00022792"/>
    </source>
</evidence>
<dbReference type="PANTHER" id="PTHR10422:SF18">
    <property type="entry name" value="CYTOCHROME C OXIDASE SUBUNIT 1"/>
    <property type="match status" value="1"/>
</dbReference>
<evidence type="ECO:0000256" key="7">
    <source>
        <dbReference type="ARBA" id="ARBA00012949"/>
    </source>
</evidence>
<keyword evidence="15" id="KW-0460">Magnesium</keyword>
<keyword evidence="21 24" id="KW-0496">Mitochondrion</keyword>
<sequence>MYGFLGKWTCSTNHKTIGLLYLIFGSWAGMLGVILSVFMRINLAVPGNFMSNDQLYNTIVTSHAMIMIFFFIMPVMFGGFGNYLVPLMLGAPDMAFPRMNNMSFWLLPPAFMCLLLSGVLDGGAGTGWTLYPPLSSKPYHNGISVDLMIFSLHLGGISSIMGAINMIATIYNMKIMPMLQLPLFVWSILVTSVLILLAMPVFAGGLTMLLFDRNFNTSFFDPSGGGDPILFQHLFWFFGHPEVYILILPGFGLISHIVLMESHKKGVFGHFGMVFAMSGIGLLGFLVWGHHMFTVGMDVDTRAYFTSATMMIGIPTGIKIYSWLGTLYGSKFYISVPLLWVFGFIFLFTVGGASGVMLSNAALDVVLHDTYYVVAHFHYVLSMGAVFAILGSFVFWFPLMTGIWMNQMLLKIQFWSMFIGVNLTFFPQHFLGLSGMPRRYSDYPDAYMCWNKVSSYGALLSFFSMLFFFGIIMEAYISNRKLIFSGMLPISLEWMFSYPPVEHTFDELPKI</sequence>
<dbReference type="AlphaFoldDB" id="I1SVF7"/>
<dbReference type="SMR" id="I1SVF7"/>
<accession>I1SVF7</accession>
<keyword evidence="16" id="KW-1278">Translocase</keyword>
<protein>
    <recommendedName>
        <fullName evidence="8 24">Cytochrome c oxidase subunit 1</fullName>
        <ecNumber evidence="7 24">7.1.1.9</ecNumber>
    </recommendedName>
</protein>
<dbReference type="SUPFAM" id="SSF81442">
    <property type="entry name" value="Cytochrome c oxidase subunit I-like"/>
    <property type="match status" value="1"/>
</dbReference>
<dbReference type="GO" id="GO:0004129">
    <property type="term" value="F:cytochrome-c oxidase activity"/>
    <property type="evidence" value="ECO:0007669"/>
    <property type="project" value="UniProtKB-EC"/>
</dbReference>
<keyword evidence="12 24" id="KW-0812">Transmembrane</keyword>